<evidence type="ECO:0000256" key="1">
    <source>
        <dbReference type="SAM" id="MobiDB-lite"/>
    </source>
</evidence>
<feature type="compositionally biased region" description="Basic and acidic residues" evidence="1">
    <location>
        <begin position="431"/>
        <end position="440"/>
    </location>
</feature>
<gene>
    <name evidence="3" type="ORF">GCM10022222_51110</name>
</gene>
<feature type="transmembrane region" description="Helical" evidence="2">
    <location>
        <begin position="161"/>
        <end position="183"/>
    </location>
</feature>
<keyword evidence="4" id="KW-1185">Reference proteome</keyword>
<dbReference type="RefSeq" id="WP_344864082.1">
    <property type="nucleotide sequence ID" value="NZ_BAAAZN010000011.1"/>
</dbReference>
<feature type="compositionally biased region" description="Acidic residues" evidence="1">
    <location>
        <begin position="330"/>
        <end position="343"/>
    </location>
</feature>
<keyword evidence="2" id="KW-0472">Membrane</keyword>
<feature type="transmembrane region" description="Helical" evidence="2">
    <location>
        <begin position="254"/>
        <end position="275"/>
    </location>
</feature>
<feature type="compositionally biased region" description="Basic and acidic residues" evidence="1">
    <location>
        <begin position="344"/>
        <end position="355"/>
    </location>
</feature>
<feature type="transmembrane region" description="Helical" evidence="2">
    <location>
        <begin position="226"/>
        <end position="248"/>
    </location>
</feature>
<reference evidence="4" key="1">
    <citation type="journal article" date="2019" name="Int. J. Syst. Evol. Microbiol.">
        <title>The Global Catalogue of Microorganisms (GCM) 10K type strain sequencing project: providing services to taxonomists for standard genome sequencing and annotation.</title>
        <authorList>
            <consortium name="The Broad Institute Genomics Platform"/>
            <consortium name="The Broad Institute Genome Sequencing Center for Infectious Disease"/>
            <person name="Wu L."/>
            <person name="Ma J."/>
        </authorList>
    </citation>
    <scope>NUCLEOTIDE SEQUENCE [LARGE SCALE GENOMIC DNA]</scope>
    <source>
        <strain evidence="4">JCM 16898</strain>
    </source>
</reference>
<evidence type="ECO:0008006" key="5">
    <source>
        <dbReference type="Google" id="ProtNLM"/>
    </source>
</evidence>
<comment type="caution">
    <text evidence="3">The sequence shown here is derived from an EMBL/GenBank/DDBJ whole genome shotgun (WGS) entry which is preliminary data.</text>
</comment>
<feature type="region of interest" description="Disordered" evidence="1">
    <location>
        <begin position="322"/>
        <end position="457"/>
    </location>
</feature>
<feature type="compositionally biased region" description="Acidic residues" evidence="1">
    <location>
        <begin position="396"/>
        <end position="407"/>
    </location>
</feature>
<evidence type="ECO:0000256" key="2">
    <source>
        <dbReference type="SAM" id="Phobius"/>
    </source>
</evidence>
<accession>A0ABP6X682</accession>
<feature type="transmembrane region" description="Helical" evidence="2">
    <location>
        <begin position="195"/>
        <end position="214"/>
    </location>
</feature>
<feature type="compositionally biased region" description="Basic and acidic residues" evidence="1">
    <location>
        <begin position="378"/>
        <end position="392"/>
    </location>
</feature>
<feature type="transmembrane region" description="Helical" evidence="2">
    <location>
        <begin position="114"/>
        <end position="140"/>
    </location>
</feature>
<proteinExistence type="predicted"/>
<organism evidence="3 4">
    <name type="scientific">Amycolatopsis ultiminotia</name>
    <dbReference type="NCBI Taxonomy" id="543629"/>
    <lineage>
        <taxon>Bacteria</taxon>
        <taxon>Bacillati</taxon>
        <taxon>Actinomycetota</taxon>
        <taxon>Actinomycetes</taxon>
        <taxon>Pseudonocardiales</taxon>
        <taxon>Pseudonocardiaceae</taxon>
        <taxon>Amycolatopsis</taxon>
    </lineage>
</organism>
<name>A0ABP6X682_9PSEU</name>
<protein>
    <recommendedName>
        <fullName evidence="5">TrbL/VirB6 plasmid conjugal transfer protein</fullName>
    </recommendedName>
</protein>
<feature type="compositionally biased region" description="Acidic residues" evidence="1">
    <location>
        <begin position="356"/>
        <end position="377"/>
    </location>
</feature>
<evidence type="ECO:0000313" key="4">
    <source>
        <dbReference type="Proteomes" id="UP001500689"/>
    </source>
</evidence>
<keyword evidence="2" id="KW-1133">Transmembrane helix</keyword>
<feature type="transmembrane region" description="Helical" evidence="2">
    <location>
        <begin position="72"/>
        <end position="94"/>
    </location>
</feature>
<evidence type="ECO:0000313" key="3">
    <source>
        <dbReference type="EMBL" id="GAA3561119.1"/>
    </source>
</evidence>
<dbReference type="Proteomes" id="UP001500689">
    <property type="component" value="Unassembled WGS sequence"/>
</dbReference>
<keyword evidence="2" id="KW-0812">Transmembrane</keyword>
<feature type="transmembrane region" description="Helical" evidence="2">
    <location>
        <begin position="32"/>
        <end position="52"/>
    </location>
</feature>
<dbReference type="EMBL" id="BAAAZN010000011">
    <property type="protein sequence ID" value="GAA3561119.1"/>
    <property type="molecule type" value="Genomic_DNA"/>
</dbReference>
<sequence>MNPLDWLTQLGKLGTLAGDAANKGLQVISQNFFDYIMEAIWGSGLTVLKLVLQFIDWMSAFTVSTTDGPIGVVWPLMLWISGVLALGLFFWQIMITVLRGGRGFSRLVLGPMQYGVTLAVSVGIVAAVLAAADGLTKVLLTYGLHTDRFEGAMHVFNFPSGVTKTLSAIVLGVSAVFGTYPAAFGMGFEMVLRQAGIYIIVATIPILAAGLLANTTARWFWKGARALLALVFLKPGIALVIVIGVSAMTGAEGFFGLLSGAVTLLISLFTPLVLFKLFTFIDPNTETGSALRSQLSGLGADGYGPTSLPDQQLGRAFDAAKKRWQGRNDGDDDDSGDDDNSDDDVIHANAERFDAADNDEPVNPADEADPAGEDEPGSDGRDGAPEEPDHPAADNPAEESAAEDPADDAAPPAVADDALESVAPPDPDETAADREDRGDGDGPGDGEAGPSETAVLW</sequence>